<proteinExistence type="predicted"/>
<dbReference type="AlphaFoldDB" id="R7YKM5"/>
<protein>
    <recommendedName>
        <fullName evidence="3">RING-type domain-containing protein</fullName>
    </recommendedName>
</protein>
<keyword evidence="2" id="KW-1185">Reference proteome</keyword>
<gene>
    <name evidence="1" type="ORF">W97_01677</name>
</gene>
<accession>R7YKM5</accession>
<dbReference type="HOGENOM" id="CLU_1767947_0_0_1"/>
<dbReference type="OrthoDB" id="10009520at2759"/>
<dbReference type="Gene3D" id="3.30.40.10">
    <property type="entry name" value="Zinc/RING finger domain, C3HC4 (zinc finger)"/>
    <property type="match status" value="1"/>
</dbReference>
<sequence>MNGQAAFHHFVDLTEIHNQTQAHVLAAAEPDLGQCIACLDEMPMKGLVATRCPLHRMCKPCLTARLNRALKYEIDHPVYCCFPEYAIRIDDVKEHFPPKFIQEYKAKTAEYNTAPQNRVYCAAPSCSAFLQESAAVDATGKGSDLFT</sequence>
<dbReference type="Proteomes" id="UP000016924">
    <property type="component" value="Unassembled WGS sequence"/>
</dbReference>
<dbReference type="RefSeq" id="XP_007777772.1">
    <property type="nucleotide sequence ID" value="XM_007779582.1"/>
</dbReference>
<name>R7YKM5_CONA1</name>
<organism evidence="1 2">
    <name type="scientific">Coniosporium apollinis (strain CBS 100218)</name>
    <name type="common">Rock-inhabiting black yeast</name>
    <dbReference type="NCBI Taxonomy" id="1168221"/>
    <lineage>
        <taxon>Eukaryota</taxon>
        <taxon>Fungi</taxon>
        <taxon>Dikarya</taxon>
        <taxon>Ascomycota</taxon>
        <taxon>Pezizomycotina</taxon>
        <taxon>Dothideomycetes</taxon>
        <taxon>Dothideomycetes incertae sedis</taxon>
        <taxon>Coniosporium</taxon>
    </lineage>
</organism>
<dbReference type="InterPro" id="IPR013083">
    <property type="entry name" value="Znf_RING/FYVE/PHD"/>
</dbReference>
<evidence type="ECO:0008006" key="3">
    <source>
        <dbReference type="Google" id="ProtNLM"/>
    </source>
</evidence>
<dbReference type="STRING" id="1168221.R7YKM5"/>
<dbReference type="GeneID" id="19898988"/>
<evidence type="ECO:0000313" key="1">
    <source>
        <dbReference type="EMBL" id="EON62455.1"/>
    </source>
</evidence>
<dbReference type="EMBL" id="JH767559">
    <property type="protein sequence ID" value="EON62455.1"/>
    <property type="molecule type" value="Genomic_DNA"/>
</dbReference>
<evidence type="ECO:0000313" key="2">
    <source>
        <dbReference type="Proteomes" id="UP000016924"/>
    </source>
</evidence>
<reference evidence="2" key="1">
    <citation type="submission" date="2012-06" db="EMBL/GenBank/DDBJ databases">
        <title>The genome sequence of Coniosporium apollinis CBS 100218.</title>
        <authorList>
            <consortium name="The Broad Institute Genome Sequencing Platform"/>
            <person name="Cuomo C."/>
            <person name="Gorbushina A."/>
            <person name="Noack S."/>
            <person name="Walker B."/>
            <person name="Young S.K."/>
            <person name="Zeng Q."/>
            <person name="Gargeya S."/>
            <person name="Fitzgerald M."/>
            <person name="Haas B."/>
            <person name="Abouelleil A."/>
            <person name="Alvarado L."/>
            <person name="Arachchi H.M."/>
            <person name="Berlin A.M."/>
            <person name="Chapman S.B."/>
            <person name="Goldberg J."/>
            <person name="Griggs A."/>
            <person name="Gujja S."/>
            <person name="Hansen M."/>
            <person name="Howarth C."/>
            <person name="Imamovic A."/>
            <person name="Larimer J."/>
            <person name="McCowan C."/>
            <person name="Montmayeur A."/>
            <person name="Murphy C."/>
            <person name="Neiman D."/>
            <person name="Pearson M."/>
            <person name="Priest M."/>
            <person name="Roberts A."/>
            <person name="Saif S."/>
            <person name="Shea T."/>
            <person name="Sisk P."/>
            <person name="Sykes S."/>
            <person name="Wortman J."/>
            <person name="Nusbaum C."/>
            <person name="Birren B."/>
        </authorList>
    </citation>
    <scope>NUCLEOTIDE SEQUENCE [LARGE SCALE GENOMIC DNA]</scope>
    <source>
        <strain evidence="2">CBS 100218</strain>
    </source>
</reference>